<evidence type="ECO:0000313" key="3">
    <source>
        <dbReference type="Proteomes" id="UP000826271"/>
    </source>
</evidence>
<protein>
    <recommendedName>
        <fullName evidence="4">Reverse transcriptase</fullName>
    </recommendedName>
</protein>
<name>A0AAV6WV09_9LAMI</name>
<gene>
    <name evidence="2" type="ORF">BUALT_Bualt10G0036400</name>
</gene>
<evidence type="ECO:0008006" key="4">
    <source>
        <dbReference type="Google" id="ProtNLM"/>
    </source>
</evidence>
<feature type="region of interest" description="Disordered" evidence="1">
    <location>
        <begin position="115"/>
        <end position="157"/>
    </location>
</feature>
<comment type="caution">
    <text evidence="2">The sequence shown here is derived from an EMBL/GenBank/DDBJ whole genome shotgun (WGS) entry which is preliminary data.</text>
</comment>
<dbReference type="PANTHER" id="PTHR33116:SF76">
    <property type="entry name" value="DUF4283 DOMAIN-CONTAINING PROTEIN"/>
    <property type="match status" value="1"/>
</dbReference>
<accession>A0AAV6WV09</accession>
<proteinExistence type="predicted"/>
<evidence type="ECO:0000256" key="1">
    <source>
        <dbReference type="SAM" id="MobiDB-lite"/>
    </source>
</evidence>
<keyword evidence="3" id="KW-1185">Reference proteome</keyword>
<organism evidence="2 3">
    <name type="scientific">Buddleja alternifolia</name>
    <dbReference type="NCBI Taxonomy" id="168488"/>
    <lineage>
        <taxon>Eukaryota</taxon>
        <taxon>Viridiplantae</taxon>
        <taxon>Streptophyta</taxon>
        <taxon>Embryophyta</taxon>
        <taxon>Tracheophyta</taxon>
        <taxon>Spermatophyta</taxon>
        <taxon>Magnoliopsida</taxon>
        <taxon>eudicotyledons</taxon>
        <taxon>Gunneridae</taxon>
        <taxon>Pentapetalae</taxon>
        <taxon>asterids</taxon>
        <taxon>lamiids</taxon>
        <taxon>Lamiales</taxon>
        <taxon>Scrophulariaceae</taxon>
        <taxon>Buddlejeae</taxon>
        <taxon>Buddleja</taxon>
    </lineage>
</organism>
<dbReference type="EMBL" id="WHWC01000010">
    <property type="protein sequence ID" value="KAG8374831.1"/>
    <property type="molecule type" value="Genomic_DNA"/>
</dbReference>
<evidence type="ECO:0000313" key="2">
    <source>
        <dbReference type="EMBL" id="KAG8374831.1"/>
    </source>
</evidence>
<dbReference type="AlphaFoldDB" id="A0AAV6WV09"/>
<dbReference type="PANTHER" id="PTHR33116">
    <property type="entry name" value="REVERSE TRANSCRIPTASE ZINC-BINDING DOMAIN-CONTAINING PROTEIN-RELATED-RELATED"/>
    <property type="match status" value="1"/>
</dbReference>
<reference evidence="2" key="1">
    <citation type="submission" date="2019-10" db="EMBL/GenBank/DDBJ databases">
        <authorList>
            <person name="Zhang R."/>
            <person name="Pan Y."/>
            <person name="Wang J."/>
            <person name="Ma R."/>
            <person name="Yu S."/>
        </authorList>
    </citation>
    <scope>NUCLEOTIDE SEQUENCE</scope>
    <source>
        <strain evidence="2">LA-IB0</strain>
        <tissue evidence="2">Leaf</tissue>
    </source>
</reference>
<sequence length="391" mass="43429">MASSNSSCGSSASSAVHITPTSPPLFFYFGAITSPIPEFNQQFNIQDFSSLVDKIEGPKESKAIVPYVSEPEHLSIHGTPNDNLSPPLTTRFANVVSSPYLYKGRFMNELPLLDQQIPSSSPNQGFLHAQSPDKHRVPSIQSPASTTENVTTSKNSTLNVEEGEWKIATHHKNKNSDILPVVPADLVKEIQTEQPMDGLQANPSKSNIFVSAKARANENRLCEIYGFPKGNLPVRYLGVPLITSKLTHADCASLVDKVTTCIGSWTNKSLSYPGQVQLIKSVLSSLNIYWSGVFIMLKGVLRKIEQKIRRFLWFGFQESGYAKVSWQDICLPENEGALRLHSLIISNKALMTHHLWSGVSYDIHSIWVEWIHANRLRNKSIWTVKLVASSS</sequence>
<feature type="compositionally biased region" description="Polar residues" evidence="1">
    <location>
        <begin position="139"/>
        <end position="157"/>
    </location>
</feature>
<dbReference type="Proteomes" id="UP000826271">
    <property type="component" value="Unassembled WGS sequence"/>
</dbReference>